<dbReference type="RefSeq" id="XP_044325720.1">
    <property type="nucleotide sequence ID" value="XM_044469785.1"/>
</dbReference>
<dbReference type="AlphaFoldDB" id="A0A3B5XYH7"/>
<dbReference type="KEGG" id="taes:123046406"/>
<dbReference type="PANTHER" id="PTHR33917:SF3">
    <property type="entry name" value="PROTEIN EXECUTER 1, CHLOROPLASTIC"/>
    <property type="match status" value="1"/>
</dbReference>
<dbReference type="GeneID" id="123046406"/>
<evidence type="ECO:0000313" key="3">
    <source>
        <dbReference type="Proteomes" id="UP000019116"/>
    </source>
</evidence>
<dbReference type="GO" id="GO:0010343">
    <property type="term" value="P:singlet oxygen-mediated programmed cell death"/>
    <property type="evidence" value="ECO:0007669"/>
    <property type="project" value="InterPro"/>
</dbReference>
<dbReference type="GO" id="GO:0000304">
    <property type="term" value="P:response to singlet oxygen"/>
    <property type="evidence" value="ECO:0000318"/>
    <property type="project" value="GO_Central"/>
</dbReference>
<feature type="region of interest" description="Disordered" evidence="1">
    <location>
        <begin position="464"/>
        <end position="506"/>
    </location>
</feature>
<sequence length="777" mass="86534">MFAPHEVRLLPAKVLSVTPALDPIHRKGGQHKADHAPRAHEHDSSGASRGGFHLRGRADFASMASVYTAPRAPLPATAASFPSSSSSSRQLDPNPSRFLAAHRGQRLLRVRRLAGAAPTRRASDVASVFRCGARSPGADPGGEPRRGWDALFHDALQGAVRRWSEYVRNYWPSAHPSKEAGLAKGAESSHELEERGQGVEEDGEEVDVVQEAGKWSWERWKQHFALIQESERLVDELQLQLRTAVCREDYRSAHKLKLAIAATSRNDTVGRAISELHRAIEEDRYVDAAYIRDHAGAGLLGWWSGISGSLSDPYGLIIRISAEHGRYVAKSYDIRQLASDGHGYPIFEIYFAEANGGYNLQAVHLKPDVSDSDQLQNMLSGKLDVNNINISSSSLGAKHEEHDEGISMDDQNSDDSDVAAGPAGLKNLSNDSTPIPRIKILKVAPMENINQDYIIKIFDQISEEDDDNDEAEIENESSQDIGDEDKNEEAGTISAEENNDESGEESDIEALLSIGIEVDNDKDFASQSSPKTFERMPAKLDKRDRFSFTFYTEQSSKKPAAEKAQQIPRKRVGFRTTEQDGDLKFDRLKLSGGNRKLPQVLQLGIKQLNNKVQPKLYGVTHFSRIQMPISSDPLSGLYETASGFDSEVLSLQRKFGQWQEEDSSEEHLDLKFYEYVEAAKLTGDNLVPAGQVVFRAKVGKHYQLPHKGVIPRELGVVARYKGQRRIADAGFKNPRWVDGELLILDGKFIRDGPVIAFFYWTSNLHLFEFFRRLSLPD</sequence>
<dbReference type="Gramene" id="TraesCS1A02G160700.2">
    <property type="protein sequence ID" value="TraesCS1A02G160700.2"/>
    <property type="gene ID" value="TraesCS1A02G160700"/>
</dbReference>
<protein>
    <submittedName>
        <fullName evidence="2">Uncharacterized protein</fullName>
    </submittedName>
</protein>
<evidence type="ECO:0000256" key="1">
    <source>
        <dbReference type="SAM" id="MobiDB-lite"/>
    </source>
</evidence>
<gene>
    <name evidence="2" type="primary">LOC123046406</name>
</gene>
<feature type="compositionally biased region" description="Low complexity" evidence="1">
    <location>
        <begin position="77"/>
        <end position="88"/>
    </location>
</feature>
<keyword evidence="3" id="KW-1185">Reference proteome</keyword>
<proteinExistence type="predicted"/>
<feature type="compositionally biased region" description="Basic and acidic residues" evidence="1">
    <location>
        <begin position="187"/>
        <end position="198"/>
    </location>
</feature>
<feature type="region of interest" description="Disordered" evidence="1">
    <location>
        <begin position="22"/>
        <end position="53"/>
    </location>
</feature>
<feature type="region of interest" description="Disordered" evidence="1">
    <location>
        <begin position="395"/>
        <end position="430"/>
    </location>
</feature>
<dbReference type="GO" id="GO:0042651">
    <property type="term" value="C:thylakoid membrane"/>
    <property type="evidence" value="ECO:0000318"/>
    <property type="project" value="GO_Central"/>
</dbReference>
<dbReference type="PANTHER" id="PTHR33917">
    <property type="entry name" value="PROTEIN EXECUTER 1, CHLOROPLASTIC"/>
    <property type="match status" value="1"/>
</dbReference>
<feature type="compositionally biased region" description="Basic and acidic residues" evidence="1">
    <location>
        <begin position="31"/>
        <end position="44"/>
    </location>
</feature>
<organism evidence="2">
    <name type="scientific">Triticum aestivum</name>
    <name type="common">Wheat</name>
    <dbReference type="NCBI Taxonomy" id="4565"/>
    <lineage>
        <taxon>Eukaryota</taxon>
        <taxon>Viridiplantae</taxon>
        <taxon>Streptophyta</taxon>
        <taxon>Embryophyta</taxon>
        <taxon>Tracheophyta</taxon>
        <taxon>Spermatophyta</taxon>
        <taxon>Magnoliopsida</taxon>
        <taxon>Liliopsida</taxon>
        <taxon>Poales</taxon>
        <taxon>Poaceae</taxon>
        <taxon>BOP clade</taxon>
        <taxon>Pooideae</taxon>
        <taxon>Triticodae</taxon>
        <taxon>Triticeae</taxon>
        <taxon>Triticinae</taxon>
        <taxon>Triticum</taxon>
    </lineage>
</organism>
<dbReference type="InterPro" id="IPR044680">
    <property type="entry name" value="EX1/2"/>
</dbReference>
<dbReference type="Proteomes" id="UP000019116">
    <property type="component" value="Chromosome 1A"/>
</dbReference>
<dbReference type="RefSeq" id="XP_044325706.1">
    <property type="nucleotide sequence ID" value="XM_044469771.1"/>
</dbReference>
<evidence type="ECO:0000313" key="2">
    <source>
        <dbReference type="EnsemblPlants" id="TraesCS1A02G160700.2"/>
    </source>
</evidence>
<feature type="region of interest" description="Disordered" evidence="1">
    <location>
        <begin position="177"/>
        <end position="203"/>
    </location>
</feature>
<dbReference type="EnsemblPlants" id="TraesCS1A02G160700.2">
    <property type="protein sequence ID" value="TraesCS1A02G160700.2"/>
    <property type="gene ID" value="TraesCS1A02G160700"/>
</dbReference>
<accession>A0A3B5XYH7</accession>
<name>A0A3B5XYH7_WHEAT</name>
<dbReference type="Pfam" id="PF12014">
    <property type="entry name" value="Cyclin_D1_bind"/>
    <property type="match status" value="1"/>
</dbReference>
<feature type="region of interest" description="Disordered" evidence="1">
    <location>
        <begin position="77"/>
        <end position="102"/>
    </location>
</feature>
<reference evidence="2" key="1">
    <citation type="submission" date="2018-08" db="EMBL/GenBank/DDBJ databases">
        <authorList>
            <person name="Rossello M."/>
        </authorList>
    </citation>
    <scope>NUCLEOTIDE SEQUENCE [LARGE SCALE GENOMIC DNA]</scope>
    <source>
        <strain evidence="2">cv. Chinese Spring</strain>
    </source>
</reference>
<reference evidence="2" key="2">
    <citation type="submission" date="2018-10" db="UniProtKB">
        <authorList>
            <consortium name="EnsemblPlants"/>
        </authorList>
    </citation>
    <scope>IDENTIFICATION</scope>
</reference>
<feature type="compositionally biased region" description="Acidic residues" evidence="1">
    <location>
        <begin position="497"/>
        <end position="506"/>
    </location>
</feature>
<dbReference type="Gramene" id="TraesCS1A03G0434100.1">
    <property type="protein sequence ID" value="TraesCS1A03G0434100.1.CDS"/>
    <property type="gene ID" value="TraesCS1A03G0434100"/>
</dbReference>
<feature type="compositionally biased region" description="Acidic residues" evidence="1">
    <location>
        <begin position="464"/>
        <end position="487"/>
    </location>
</feature>
<dbReference type="STRING" id="4565.A0A3B5XYH7"/>
<dbReference type="SMR" id="A0A3B5XYH7"/>